<protein>
    <submittedName>
        <fullName evidence="1">Uncharacterized protein</fullName>
    </submittedName>
</protein>
<dbReference type="STRING" id="309798.COPRO5265_1440"/>
<dbReference type="HOGENOM" id="CLU_2823745_0_0_9"/>
<proteinExistence type="predicted"/>
<dbReference type="RefSeq" id="WP_012544431.1">
    <property type="nucleotide sequence ID" value="NC_011295.1"/>
</dbReference>
<reference evidence="2" key="1">
    <citation type="submission" date="2008-08" db="EMBL/GenBank/DDBJ databases">
        <title>The complete genome sequence of Coprothermobacter proteolyticus strain ATCC 5245 / DSM 5265 / BT.</title>
        <authorList>
            <person name="Dodson R.J."/>
            <person name="Durkin A.S."/>
            <person name="Wu M."/>
            <person name="Eisen J."/>
            <person name="Sutton G."/>
        </authorList>
    </citation>
    <scope>NUCLEOTIDE SEQUENCE [LARGE SCALE GENOMIC DNA]</scope>
    <source>
        <strain evidence="2">ATCC 35245 / DSM 5265 / OCM 4 / BT</strain>
    </source>
</reference>
<gene>
    <name evidence="1" type="ordered locus">COPRO5265_1440</name>
</gene>
<dbReference type="EMBL" id="CP001145">
    <property type="protein sequence ID" value="ACI17779.1"/>
    <property type="molecule type" value="Genomic_DNA"/>
</dbReference>
<dbReference type="KEGG" id="cpo:COPRO5265_1440"/>
<accession>B5Y628</accession>
<reference evidence="1 2" key="2">
    <citation type="journal article" date="2014" name="Genome Announc.">
        <title>Complete Genome Sequence of Coprothermobacter proteolyticus DSM 5265.</title>
        <authorList>
            <person name="Alexiev A."/>
            <person name="Coil D.A."/>
            <person name="Badger J.H."/>
            <person name="Enticknap J."/>
            <person name="Ward N."/>
            <person name="Robb F.T."/>
            <person name="Eisen J.A."/>
        </authorList>
    </citation>
    <scope>NUCLEOTIDE SEQUENCE [LARGE SCALE GENOMIC DNA]</scope>
    <source>
        <strain evidence="2">ATCC 35245 / DSM 5265 / OCM 4 / BT</strain>
    </source>
</reference>
<evidence type="ECO:0000313" key="1">
    <source>
        <dbReference type="EMBL" id="ACI17779.1"/>
    </source>
</evidence>
<dbReference type="Proteomes" id="UP000001732">
    <property type="component" value="Chromosome"/>
</dbReference>
<name>B5Y628_COPPD</name>
<dbReference type="AlphaFoldDB" id="B5Y628"/>
<organism evidence="1 2">
    <name type="scientific">Coprothermobacter proteolyticus (strain ATCC 35245 / DSM 5265 / OCM 4 / BT)</name>
    <dbReference type="NCBI Taxonomy" id="309798"/>
    <lineage>
        <taxon>Bacteria</taxon>
        <taxon>Pseudomonadati</taxon>
        <taxon>Coprothermobacterota</taxon>
        <taxon>Coprothermobacteria</taxon>
        <taxon>Coprothermobacterales</taxon>
        <taxon>Coprothermobacteraceae</taxon>
        <taxon>Coprothermobacter</taxon>
    </lineage>
</organism>
<evidence type="ECO:0000313" key="2">
    <source>
        <dbReference type="Proteomes" id="UP000001732"/>
    </source>
</evidence>
<sequence>MFVKPLTNNSCSQYDLQFALYPEYVEQLGESFTFADAYKLVQKKLTSEITKEERKVKAGLEQLSHV</sequence>
<keyword evidence="2" id="KW-1185">Reference proteome</keyword>